<dbReference type="GO" id="GO:0005840">
    <property type="term" value="C:ribosome"/>
    <property type="evidence" value="ECO:0007669"/>
    <property type="project" value="UniProtKB-KW"/>
</dbReference>
<evidence type="ECO:0000259" key="5">
    <source>
        <dbReference type="Pfam" id="PF01281"/>
    </source>
</evidence>
<feature type="region of interest" description="Disordered" evidence="4">
    <location>
        <begin position="696"/>
        <end position="762"/>
    </location>
</feature>
<dbReference type="AlphaFoldDB" id="A0AAD9W820"/>
<dbReference type="Gene3D" id="3.40.5.10">
    <property type="entry name" value="Ribosomal protein L9, N-terminal domain"/>
    <property type="match status" value="1"/>
</dbReference>
<feature type="domain" description="Ribosomal protein L9" evidence="5">
    <location>
        <begin position="561"/>
        <end position="605"/>
    </location>
</feature>
<dbReference type="Proteomes" id="UP001265746">
    <property type="component" value="Unassembled WGS sequence"/>
</dbReference>
<dbReference type="InterPro" id="IPR010828">
    <property type="entry name" value="Atf2/Sli1-like"/>
</dbReference>
<dbReference type="Pfam" id="PF01281">
    <property type="entry name" value="Ribosomal_L9_N"/>
    <property type="match status" value="1"/>
</dbReference>
<evidence type="ECO:0000256" key="3">
    <source>
        <dbReference type="ARBA" id="ARBA00023274"/>
    </source>
</evidence>
<evidence type="ECO:0000256" key="1">
    <source>
        <dbReference type="ARBA" id="ARBA00010605"/>
    </source>
</evidence>
<dbReference type="InterPro" id="IPR036935">
    <property type="entry name" value="Ribosomal_bL9_N_sf"/>
</dbReference>
<dbReference type="GO" id="GO:1990904">
    <property type="term" value="C:ribonucleoprotein complex"/>
    <property type="evidence" value="ECO:0007669"/>
    <property type="project" value="UniProtKB-KW"/>
</dbReference>
<feature type="compositionally biased region" description="Polar residues" evidence="4">
    <location>
        <begin position="700"/>
        <end position="709"/>
    </location>
</feature>
<proteinExistence type="inferred from homology"/>
<dbReference type="EMBL" id="JAUJFL010000002">
    <property type="protein sequence ID" value="KAK2611318.1"/>
    <property type="molecule type" value="Genomic_DNA"/>
</dbReference>
<dbReference type="PANTHER" id="PTHR28037">
    <property type="entry name" value="ALCOHOL O-ACETYLTRANSFERASE 1-RELATED"/>
    <property type="match status" value="1"/>
</dbReference>
<protein>
    <recommendedName>
        <fullName evidence="5">Ribosomal protein L9 domain-containing protein</fullName>
    </recommendedName>
</protein>
<accession>A0AAD9W820</accession>
<evidence type="ECO:0000256" key="2">
    <source>
        <dbReference type="ARBA" id="ARBA00022980"/>
    </source>
</evidence>
<comment type="similarity">
    <text evidence="1">Belongs to the bacterial ribosomal protein bL9 family.</text>
</comment>
<name>A0AAD9W820_PHOAM</name>
<evidence type="ECO:0000313" key="7">
    <source>
        <dbReference type="Proteomes" id="UP001265746"/>
    </source>
</evidence>
<organism evidence="6 7">
    <name type="scientific">Phomopsis amygdali</name>
    <name type="common">Fusicoccum amygdali</name>
    <dbReference type="NCBI Taxonomy" id="1214568"/>
    <lineage>
        <taxon>Eukaryota</taxon>
        <taxon>Fungi</taxon>
        <taxon>Dikarya</taxon>
        <taxon>Ascomycota</taxon>
        <taxon>Pezizomycotina</taxon>
        <taxon>Sordariomycetes</taxon>
        <taxon>Sordariomycetidae</taxon>
        <taxon>Diaporthales</taxon>
        <taxon>Diaporthaceae</taxon>
        <taxon>Diaporthe</taxon>
    </lineage>
</organism>
<feature type="compositionally biased region" description="Basic and acidic residues" evidence="4">
    <location>
        <begin position="712"/>
        <end position="762"/>
    </location>
</feature>
<dbReference type="PANTHER" id="PTHR28037:SF1">
    <property type="entry name" value="ALCOHOL O-ACETYLTRANSFERASE 1-RELATED"/>
    <property type="match status" value="1"/>
</dbReference>
<dbReference type="InterPro" id="IPR020070">
    <property type="entry name" value="Ribosomal_bL9_N"/>
</dbReference>
<dbReference type="Pfam" id="PF07247">
    <property type="entry name" value="AATase"/>
    <property type="match status" value="1"/>
</dbReference>
<dbReference type="InterPro" id="IPR023213">
    <property type="entry name" value="CAT-like_dom_sf"/>
</dbReference>
<sequence>MHLIVFSTCKQQNGAKNYQAVWYDHWSTSRHAFGVYTGIANSCQYVIDDDHLRDRPVQAVVEEALARLILRLGGLRVGIIKENTNQASFVNIASMDLRDFIEWKTVTASSQAQGDAHVLEVIKTRLEQLWPDPTNRPPWKLLVVQNNASSPGKVVLDMVFATHHALADGKSTKIFHTELLDELNSSSTPPAELRSHILSIDRAPIIAPPQQELIQFKISWLFFLKTLWDEFGPSWLKPKPPIEPWTGKIITLEPHRLNLRLMTIKPEVVTSLVAACRAHGATLTAIFHVLVLASVAKHLPSETAQAFSSSTPISLLPWAKLPPGVDMDLGKEFSVLTTSASKNWDAETVAELRRRLGTRDESLEEDLIWPLAATWRAEIKNKIASLPNDDACGLMGYVTDWQKRWEQTMGKQRAATWELSNIGLFKGVGDEGPGAWTIQRSFFTQPALIVGPAFGVNITGVDGGEVNLTFNWQNGVIENAIVDGVVEDLSAWLEEFRVNGRFETRPRLVNPSTMASPLLTRAPCLACLRRITQASSTPVTPFLRQVRGKKSIRTKDAGVIVRLLVDMKGFGKEGAIFRTERGRMRNLWYPTKKAEFMTASRFKELGLSKNDVGERDPMFGMQIEFEEEVVQDAVEAVAGLPRGAVALGAGAGQPALETPNTPVVEIEHIAPNRALELLTTMIPETIIFERHLKHLPATGAGSTPKSTPTDETEQHKVLSPLERRRAKMLEAQKPAEPEKTLEEVEAERKAQEEELERERKRAEDEAERLKEIHGSVSVRDIASFIKEKMLLDLEASRIHVQPEEIKFLGLADGADKVEKVGRFDIEIRTHVGKDRVEPVRKSVEVVAA</sequence>
<dbReference type="GO" id="GO:0008080">
    <property type="term" value="F:N-acetyltransferase activity"/>
    <property type="evidence" value="ECO:0007669"/>
    <property type="project" value="TreeGrafter"/>
</dbReference>
<reference evidence="6" key="1">
    <citation type="submission" date="2023-06" db="EMBL/GenBank/DDBJ databases">
        <authorList>
            <person name="Noh H."/>
        </authorList>
    </citation>
    <scope>NUCLEOTIDE SEQUENCE</scope>
    <source>
        <strain evidence="6">DUCC20226</strain>
    </source>
</reference>
<gene>
    <name evidence="6" type="ORF">N8I77_004668</name>
</gene>
<evidence type="ECO:0000256" key="4">
    <source>
        <dbReference type="SAM" id="MobiDB-lite"/>
    </source>
</evidence>
<dbReference type="Gene3D" id="3.30.559.10">
    <property type="entry name" value="Chloramphenicol acetyltransferase-like domain"/>
    <property type="match status" value="1"/>
</dbReference>
<evidence type="ECO:0000313" key="6">
    <source>
        <dbReference type="EMBL" id="KAK2611318.1"/>
    </source>
</evidence>
<comment type="caution">
    <text evidence="6">The sequence shown here is derived from an EMBL/GenBank/DDBJ whole genome shotgun (WGS) entry which is preliminary data.</text>
</comment>
<dbReference type="SUPFAM" id="SSF52777">
    <property type="entry name" value="CoA-dependent acyltransferases"/>
    <property type="match status" value="1"/>
</dbReference>
<keyword evidence="3" id="KW-0687">Ribonucleoprotein</keyword>
<keyword evidence="2" id="KW-0689">Ribosomal protein</keyword>
<dbReference type="InterPro" id="IPR052058">
    <property type="entry name" value="Alcohol_O-acetyltransferase"/>
</dbReference>
<keyword evidence="7" id="KW-1185">Reference proteome</keyword>